<evidence type="ECO:0000313" key="1">
    <source>
        <dbReference type="EMBL" id="KAL2498672.1"/>
    </source>
</evidence>
<organism evidence="1 2">
    <name type="scientific">Abeliophyllum distichum</name>
    <dbReference type="NCBI Taxonomy" id="126358"/>
    <lineage>
        <taxon>Eukaryota</taxon>
        <taxon>Viridiplantae</taxon>
        <taxon>Streptophyta</taxon>
        <taxon>Embryophyta</taxon>
        <taxon>Tracheophyta</taxon>
        <taxon>Spermatophyta</taxon>
        <taxon>Magnoliopsida</taxon>
        <taxon>eudicotyledons</taxon>
        <taxon>Gunneridae</taxon>
        <taxon>Pentapetalae</taxon>
        <taxon>asterids</taxon>
        <taxon>lamiids</taxon>
        <taxon>Lamiales</taxon>
        <taxon>Oleaceae</taxon>
        <taxon>Forsythieae</taxon>
        <taxon>Abeliophyllum</taxon>
    </lineage>
</organism>
<name>A0ABD1SD53_9LAMI</name>
<sequence>MAEINQTIPPEIWPNIDDDAPWECLPMLYAKRLQEDIEIHMKKSYLQYNYYNLPHPDSVNFDVSWGQLYLGRPTQSLGQTSKYDENTLEGQAHREKLWKMLHDNISSTSLTSPSQEPATTS</sequence>
<keyword evidence="2" id="KW-1185">Reference proteome</keyword>
<proteinExistence type="predicted"/>
<accession>A0ABD1SD53</accession>
<comment type="caution">
    <text evidence="1">The sequence shown here is derived from an EMBL/GenBank/DDBJ whole genome shotgun (WGS) entry which is preliminary data.</text>
</comment>
<evidence type="ECO:0000313" key="2">
    <source>
        <dbReference type="Proteomes" id="UP001604336"/>
    </source>
</evidence>
<gene>
    <name evidence="1" type="ORF">Adt_24222</name>
</gene>
<dbReference type="EMBL" id="JBFOLK010000007">
    <property type="protein sequence ID" value="KAL2498672.1"/>
    <property type="molecule type" value="Genomic_DNA"/>
</dbReference>
<dbReference type="AlphaFoldDB" id="A0ABD1SD53"/>
<protein>
    <submittedName>
        <fullName evidence="1">Uncharacterized protein</fullName>
    </submittedName>
</protein>
<dbReference type="Proteomes" id="UP001604336">
    <property type="component" value="Unassembled WGS sequence"/>
</dbReference>
<reference evidence="2" key="1">
    <citation type="submission" date="2024-07" db="EMBL/GenBank/DDBJ databases">
        <title>Two chromosome-level genome assemblies of Korean endemic species Abeliophyllum distichum and Forsythia ovata (Oleaceae).</title>
        <authorList>
            <person name="Jang H."/>
        </authorList>
    </citation>
    <scope>NUCLEOTIDE SEQUENCE [LARGE SCALE GENOMIC DNA]</scope>
</reference>